<comment type="caution">
    <text evidence="2">The sequence shown here is derived from an EMBL/GenBank/DDBJ whole genome shotgun (WGS) entry which is preliminary data.</text>
</comment>
<feature type="compositionally biased region" description="Basic and acidic residues" evidence="1">
    <location>
        <begin position="109"/>
        <end position="125"/>
    </location>
</feature>
<reference evidence="2 3" key="1">
    <citation type="submission" date="2024-02" db="EMBL/GenBank/DDBJ databases">
        <authorList>
            <person name="Chen Y."/>
            <person name="Shah S."/>
            <person name="Dougan E. K."/>
            <person name="Thang M."/>
            <person name="Chan C."/>
        </authorList>
    </citation>
    <scope>NUCLEOTIDE SEQUENCE [LARGE SCALE GENOMIC DNA]</scope>
</reference>
<name>A0ABP0QLQ9_9DINO</name>
<sequence>MGLCILRALDMADRLLLVHSTLVPLLVASKVDLMVGLEAPLEDKKLPDEEKTALPRPYDRYHEDDGALDVREIQAAIRKEEQEEISEDANLLAKERLANAQASVNTNADEQRRARHLTRDAEAAEARTPAKSAQGFSYKTSSPVTAPAPTFAAAVSPAPAATAEPKKITMEEAQKGVYVPGEIEPSQTRMYDPRFHM</sequence>
<evidence type="ECO:0000256" key="1">
    <source>
        <dbReference type="SAM" id="MobiDB-lite"/>
    </source>
</evidence>
<dbReference type="EMBL" id="CAXAMN010024583">
    <property type="protein sequence ID" value="CAK9087877.1"/>
    <property type="molecule type" value="Genomic_DNA"/>
</dbReference>
<keyword evidence="3" id="KW-1185">Reference proteome</keyword>
<proteinExistence type="predicted"/>
<evidence type="ECO:0000313" key="2">
    <source>
        <dbReference type="EMBL" id="CAK9087877.1"/>
    </source>
</evidence>
<feature type="region of interest" description="Disordered" evidence="1">
    <location>
        <begin position="102"/>
        <end position="138"/>
    </location>
</feature>
<accession>A0ABP0QLQ9</accession>
<gene>
    <name evidence="2" type="ORF">CCMP2556_LOCUS42436</name>
</gene>
<dbReference type="Proteomes" id="UP001642484">
    <property type="component" value="Unassembled WGS sequence"/>
</dbReference>
<protein>
    <submittedName>
        <fullName evidence="2">Uncharacterized protein</fullName>
    </submittedName>
</protein>
<organism evidence="2 3">
    <name type="scientific">Durusdinium trenchii</name>
    <dbReference type="NCBI Taxonomy" id="1381693"/>
    <lineage>
        <taxon>Eukaryota</taxon>
        <taxon>Sar</taxon>
        <taxon>Alveolata</taxon>
        <taxon>Dinophyceae</taxon>
        <taxon>Suessiales</taxon>
        <taxon>Symbiodiniaceae</taxon>
        <taxon>Durusdinium</taxon>
    </lineage>
</organism>
<feature type="region of interest" description="Disordered" evidence="1">
    <location>
        <begin position="178"/>
        <end position="197"/>
    </location>
</feature>
<evidence type="ECO:0000313" key="3">
    <source>
        <dbReference type="Proteomes" id="UP001642484"/>
    </source>
</evidence>